<protein>
    <recommendedName>
        <fullName evidence="1">Rv3660c-like CheY-like N-terminal domain-containing protein</fullName>
    </recommendedName>
</protein>
<dbReference type="GO" id="GO:0005829">
    <property type="term" value="C:cytosol"/>
    <property type="evidence" value="ECO:0007669"/>
    <property type="project" value="TreeGrafter"/>
</dbReference>
<dbReference type="PANTHER" id="PTHR43384:SF11">
    <property type="entry name" value="SEPTUM SITE DETERMINING PROTEIN"/>
    <property type="match status" value="1"/>
</dbReference>
<evidence type="ECO:0000313" key="3">
    <source>
        <dbReference type="Proteomes" id="UP000594586"/>
    </source>
</evidence>
<dbReference type="Pfam" id="PF26563">
    <property type="entry name" value="Rv3660c_N"/>
    <property type="match status" value="1"/>
</dbReference>
<reference evidence="2 3" key="1">
    <citation type="submission" date="2020-11" db="EMBL/GenBank/DDBJ databases">
        <title>Corynebacterium sp. MC1420.</title>
        <authorList>
            <person name="Zhou J."/>
        </authorList>
    </citation>
    <scope>NUCLEOTIDE SEQUENCE [LARGE SCALE GENOMIC DNA]</scope>
    <source>
        <strain evidence="2 3">MC1420</strain>
    </source>
</reference>
<dbReference type="GO" id="GO:0009898">
    <property type="term" value="C:cytoplasmic side of plasma membrane"/>
    <property type="evidence" value="ECO:0007669"/>
    <property type="project" value="TreeGrafter"/>
</dbReference>
<dbReference type="InterPro" id="IPR059050">
    <property type="entry name" value="Rv3660c_N"/>
</dbReference>
<dbReference type="InterPro" id="IPR050625">
    <property type="entry name" value="ParA/MinD_ATPase"/>
</dbReference>
<organism evidence="2 3">
    <name type="scientific">Corynebacterium qintianiae</name>
    <dbReference type="NCBI Taxonomy" id="2709392"/>
    <lineage>
        <taxon>Bacteria</taxon>
        <taxon>Bacillati</taxon>
        <taxon>Actinomycetota</taxon>
        <taxon>Actinomycetes</taxon>
        <taxon>Mycobacteriales</taxon>
        <taxon>Corynebacteriaceae</taxon>
        <taxon>Corynebacterium</taxon>
    </lineage>
</organism>
<dbReference type="Gene3D" id="3.40.50.300">
    <property type="entry name" value="P-loop containing nucleotide triphosphate hydrolases"/>
    <property type="match status" value="1"/>
</dbReference>
<dbReference type="RefSeq" id="WP_165002873.1">
    <property type="nucleotide sequence ID" value="NZ_CP064955.1"/>
</dbReference>
<dbReference type="GO" id="GO:0016887">
    <property type="term" value="F:ATP hydrolysis activity"/>
    <property type="evidence" value="ECO:0007669"/>
    <property type="project" value="TreeGrafter"/>
</dbReference>
<dbReference type="NCBIfam" id="TIGR03815">
    <property type="entry name" value="CpaE_hom_Actino"/>
    <property type="match status" value="1"/>
</dbReference>
<dbReference type="InterPro" id="IPR022521">
    <property type="entry name" value="Rv3660c"/>
</dbReference>
<dbReference type="SUPFAM" id="SSF52540">
    <property type="entry name" value="P-loop containing nucleoside triphosphate hydrolases"/>
    <property type="match status" value="1"/>
</dbReference>
<proteinExistence type="predicted"/>
<sequence>MAHTSPILIAVDDVTVHSEATHLAAAAGRAVVDAGTDPGAFQRHFDSSFAVLIDADAPAPLHNRSGIFVVGGDAAAIASQHAARPEAEAAFVLPAQAADLLRALGSMARSPGIPREEGKVVAVVGAAGGSGTSTLGASLCRARTQSHAPTLVDAHRYSGGIDLLLGIEERVGARWGDIAVGEGAIAREDIRRALPSTPDGIAVLTCSRTTIRDPFVLDTPALERTVAALGATGLTVVDCPARLVPQRCDLAVIVTPGEVRAAAAAARIAAELAAQSVPGVIVARRRTWSGLTASDIERVTKVHVVAEVPDAPGLTRKVETGGLPRHLPRGIGRAAAQVLAEVGL</sequence>
<dbReference type="KEGG" id="cqn:G7Y29_00815"/>
<dbReference type="GO" id="GO:0051782">
    <property type="term" value="P:negative regulation of cell division"/>
    <property type="evidence" value="ECO:0007669"/>
    <property type="project" value="TreeGrafter"/>
</dbReference>
<dbReference type="EMBL" id="CP064955">
    <property type="protein sequence ID" value="QPK83401.1"/>
    <property type="molecule type" value="Genomic_DNA"/>
</dbReference>
<feature type="domain" description="Rv3660c-like CheY-like N-terminal" evidence="1">
    <location>
        <begin position="11"/>
        <end position="110"/>
    </location>
</feature>
<evidence type="ECO:0000259" key="1">
    <source>
        <dbReference type="Pfam" id="PF26563"/>
    </source>
</evidence>
<keyword evidence="3" id="KW-1185">Reference proteome</keyword>
<dbReference type="InterPro" id="IPR027417">
    <property type="entry name" value="P-loop_NTPase"/>
</dbReference>
<dbReference type="PANTHER" id="PTHR43384">
    <property type="entry name" value="SEPTUM SITE-DETERMINING PROTEIN MIND HOMOLOG, CHLOROPLASTIC-RELATED"/>
    <property type="match status" value="1"/>
</dbReference>
<name>A0A7T0PEM6_9CORY</name>
<accession>A0A7T0PEM6</accession>
<dbReference type="AlphaFoldDB" id="A0A7T0PEM6"/>
<evidence type="ECO:0000313" key="2">
    <source>
        <dbReference type="EMBL" id="QPK83401.1"/>
    </source>
</evidence>
<dbReference type="Proteomes" id="UP000594586">
    <property type="component" value="Chromosome"/>
</dbReference>
<gene>
    <name evidence="2" type="ORF">G7Y29_00815</name>
</gene>
<dbReference type="GO" id="GO:0005524">
    <property type="term" value="F:ATP binding"/>
    <property type="evidence" value="ECO:0007669"/>
    <property type="project" value="TreeGrafter"/>
</dbReference>